<dbReference type="PANTHER" id="PTHR21666">
    <property type="entry name" value="PEPTIDASE-RELATED"/>
    <property type="match status" value="1"/>
</dbReference>
<dbReference type="SUPFAM" id="SSF51261">
    <property type="entry name" value="Duplicated hybrid motif"/>
    <property type="match status" value="1"/>
</dbReference>
<dbReference type="InterPro" id="IPR016047">
    <property type="entry name" value="M23ase_b-sheet_dom"/>
</dbReference>
<organism evidence="3 4">
    <name type="scientific">Propionivibrio dicarboxylicus</name>
    <dbReference type="NCBI Taxonomy" id="83767"/>
    <lineage>
        <taxon>Bacteria</taxon>
        <taxon>Pseudomonadati</taxon>
        <taxon>Pseudomonadota</taxon>
        <taxon>Betaproteobacteria</taxon>
        <taxon>Rhodocyclales</taxon>
        <taxon>Rhodocyclaceae</taxon>
        <taxon>Propionivibrio</taxon>
    </lineage>
</organism>
<reference evidence="3 4" key="1">
    <citation type="submission" date="2016-10" db="EMBL/GenBank/DDBJ databases">
        <authorList>
            <person name="de Groot N.N."/>
        </authorList>
    </citation>
    <scope>NUCLEOTIDE SEQUENCE [LARGE SCALE GENOMIC DNA]</scope>
    <source>
        <strain evidence="3 4">DSM 5885</strain>
    </source>
</reference>
<gene>
    <name evidence="3" type="ORF">SAMN05660652_03346</name>
</gene>
<proteinExistence type="predicted"/>
<sequence>MSARKGFAGLLALMPMIALGLPLESRVPGGIALLPLGKVEVHHQAPRAWLDQQPVWVTRDRGEWIAVVGIALDTPTGPHTLRVSDGADEKSLSFEIQAKHYPEQHVTLKDMSKVRLSPEDETRALAEIARIKEIRQHWRPTPDADGHLTLPADGLFSGRFGNRRIFNGEPRAPHSGADIAIPRGTVVKAAAAGTVLAVDDYFFNGKTIFIDHGNGLITLVCHLDRIDVALGQSVSSGQEIGRSGMSGRASGPHLHWSVYLNGVAVDPALWVRPTKTGSSGKVKTPSTKRL</sequence>
<evidence type="ECO:0000313" key="4">
    <source>
        <dbReference type="Proteomes" id="UP000198607"/>
    </source>
</evidence>
<dbReference type="InterPro" id="IPR040487">
    <property type="entry name" value="Peptidase_M23_N"/>
</dbReference>
<dbReference type="GO" id="GO:0004222">
    <property type="term" value="F:metalloendopeptidase activity"/>
    <property type="evidence" value="ECO:0007669"/>
    <property type="project" value="TreeGrafter"/>
</dbReference>
<dbReference type="OrthoDB" id="9815245at2"/>
<evidence type="ECO:0000259" key="2">
    <source>
        <dbReference type="Pfam" id="PF18421"/>
    </source>
</evidence>
<keyword evidence="3" id="KW-0378">Hydrolase</keyword>
<evidence type="ECO:0000259" key="1">
    <source>
        <dbReference type="Pfam" id="PF01551"/>
    </source>
</evidence>
<protein>
    <submittedName>
        <fullName evidence="3">Murein DD-endopeptidase MepM and murein hydrolase activator NlpD, contain LysM domain</fullName>
    </submittedName>
</protein>
<dbReference type="Gene3D" id="2.60.40.1590">
    <property type="entry name" value="Peptidoglycan hydrolase domains"/>
    <property type="match status" value="1"/>
</dbReference>
<name>A0A1G8K8T5_9RHOO</name>
<dbReference type="Pfam" id="PF18421">
    <property type="entry name" value="Peptidase_M23_N"/>
    <property type="match status" value="1"/>
</dbReference>
<dbReference type="InterPro" id="IPR011055">
    <property type="entry name" value="Dup_hybrid_motif"/>
</dbReference>
<evidence type="ECO:0000313" key="3">
    <source>
        <dbReference type="EMBL" id="SDI39769.1"/>
    </source>
</evidence>
<accession>A0A1G8K8T5</accession>
<feature type="domain" description="M23ase beta-sheet core" evidence="1">
    <location>
        <begin position="173"/>
        <end position="267"/>
    </location>
</feature>
<dbReference type="Proteomes" id="UP000198607">
    <property type="component" value="Unassembled WGS sequence"/>
</dbReference>
<dbReference type="InterPro" id="IPR050570">
    <property type="entry name" value="Cell_wall_metabolism_enzyme"/>
</dbReference>
<dbReference type="CDD" id="cd12797">
    <property type="entry name" value="M23_peptidase"/>
    <property type="match status" value="1"/>
</dbReference>
<dbReference type="RefSeq" id="WP_091939247.1">
    <property type="nucleotide sequence ID" value="NZ_FNCY01000018.1"/>
</dbReference>
<feature type="domain" description="Peptidase family M23 N-terminal" evidence="2">
    <location>
        <begin position="27"/>
        <end position="99"/>
    </location>
</feature>
<dbReference type="Gene3D" id="2.70.70.10">
    <property type="entry name" value="Glucose Permease (Domain IIA)"/>
    <property type="match status" value="1"/>
</dbReference>
<dbReference type="Pfam" id="PF01551">
    <property type="entry name" value="Peptidase_M23"/>
    <property type="match status" value="1"/>
</dbReference>
<keyword evidence="4" id="KW-1185">Reference proteome</keyword>
<dbReference type="STRING" id="83767.SAMN05660652_03346"/>
<dbReference type="EMBL" id="FNCY01000018">
    <property type="protein sequence ID" value="SDI39769.1"/>
    <property type="molecule type" value="Genomic_DNA"/>
</dbReference>
<dbReference type="AlphaFoldDB" id="A0A1G8K8T5"/>
<dbReference type="PANTHER" id="PTHR21666:SF285">
    <property type="entry name" value="M23 FAMILY METALLOPEPTIDASE"/>
    <property type="match status" value="1"/>
</dbReference>